<keyword evidence="2" id="KW-0812">Transmembrane</keyword>
<gene>
    <name evidence="3" type="ORF">KQ657_004678</name>
</gene>
<proteinExistence type="predicted"/>
<keyword evidence="2" id="KW-0472">Membrane</keyword>
<dbReference type="OrthoDB" id="4084092at2759"/>
<comment type="caution">
    <text evidence="3">The sequence shown here is derived from an EMBL/GenBank/DDBJ whole genome shotgun (WGS) entry which is preliminary data.</text>
</comment>
<keyword evidence="4" id="KW-1185">Reference proteome</keyword>
<dbReference type="EMBL" id="JAHMUF010000007">
    <property type="protein sequence ID" value="KAG7194465.1"/>
    <property type="molecule type" value="Genomic_DNA"/>
</dbReference>
<feature type="region of interest" description="Disordered" evidence="1">
    <location>
        <begin position="466"/>
        <end position="539"/>
    </location>
</feature>
<organism evidence="3 4">
    <name type="scientific">Scheffersomyces spartinae</name>
    <dbReference type="NCBI Taxonomy" id="45513"/>
    <lineage>
        <taxon>Eukaryota</taxon>
        <taxon>Fungi</taxon>
        <taxon>Dikarya</taxon>
        <taxon>Ascomycota</taxon>
        <taxon>Saccharomycotina</taxon>
        <taxon>Pichiomycetes</taxon>
        <taxon>Debaryomycetaceae</taxon>
        <taxon>Scheffersomyces</taxon>
    </lineage>
</organism>
<feature type="region of interest" description="Disordered" evidence="1">
    <location>
        <begin position="51"/>
        <end position="144"/>
    </location>
</feature>
<feature type="compositionally biased region" description="Low complexity" evidence="1">
    <location>
        <begin position="479"/>
        <end position="536"/>
    </location>
</feature>
<dbReference type="RefSeq" id="XP_043050012.1">
    <property type="nucleotide sequence ID" value="XM_043195346.1"/>
</dbReference>
<feature type="compositionally biased region" description="Low complexity" evidence="1">
    <location>
        <begin position="127"/>
        <end position="139"/>
    </location>
</feature>
<feature type="compositionally biased region" description="Low complexity" evidence="1">
    <location>
        <begin position="71"/>
        <end position="97"/>
    </location>
</feature>
<feature type="compositionally biased region" description="Low complexity" evidence="1">
    <location>
        <begin position="51"/>
        <end position="62"/>
    </location>
</feature>
<feature type="transmembrane region" description="Helical" evidence="2">
    <location>
        <begin position="879"/>
        <end position="902"/>
    </location>
</feature>
<evidence type="ECO:0000256" key="2">
    <source>
        <dbReference type="SAM" id="Phobius"/>
    </source>
</evidence>
<dbReference type="AlphaFoldDB" id="A0A9P7VB00"/>
<name>A0A9P7VB00_9ASCO</name>
<dbReference type="GeneID" id="66118052"/>
<evidence type="ECO:0000256" key="1">
    <source>
        <dbReference type="SAM" id="MobiDB-lite"/>
    </source>
</evidence>
<evidence type="ECO:0000313" key="3">
    <source>
        <dbReference type="EMBL" id="KAG7194465.1"/>
    </source>
</evidence>
<keyword evidence="2" id="KW-1133">Transmembrane helix</keyword>
<sequence>MGSQSGYYTSRYLSENRDRLVKEANAKPQQTASAWHTIDTGRAYDTFVDNSSYNSRYDYNNDARTPSSPTYQGYGYSNNYNYNNNSNSQSPSSNYSNKLLPPRPPNLAPKTVKFSSQEQIQTYTREPSIQSSSVPSVRSPDYRDRHFNYRTGRVRNISDDNRYGLPSVEKNNDNNYGMPKEIILDVEDANDLKAEITPQELSLLQQGNYASGDAAPFAVIQSENDKSRYSGYYMNQKKRYDESQFIKPNQYTPKTFREVFIDETANSNKYNPIEVVFDSPEEPSNESVMKRTTRNVLNIFRSNKNDNRNNAANYKPKQDSSAKIVFLDDPDDYITDEEDEVVLVAPKTTEAPVVAPSAAPVLAPVETQTALAPAASIYSADALSTTNPVVSQPVVMPTTVFDNNAVQKPSKTSKFRRAMREKLSRAKHDLHQDHKEYMIRQAILEDQLDDEEKLAKVQEEEERMITAAISDENDKSDTRSISSGRSVRSTSSATSAKSNRSDKSATSAKSPKSAKSSMSTRTIKTSKSTSSKGSMTKLKDLKLKDGKKIVAEKVYKAGPNPEFSPAWNYLLSWITYEQPNLVEIKEGKEEGKDKDKWKKKEKVKEKDKEKDKIIEVVKSGDKVITETKETKEEEERRERLTHKMAKAILKPNVPSQYDYDSRKRYEVVRKNLTAIGRYWNEPVNRFGVKKGTITPKVRRRKSQRVLIEYPDGTSEEFVIDIPEGVEMSDEYITKYLQQLSATRSRYDPIDTMTPLSMGMGMRGAQVPIGGVIPPNGDIVEPIVDVGGTPVLSRSNSYGSVPPSPSIRSRKSSYSIYNPDPRVASIRSGTLNDSYYYTQPSWWPQIGSFGGGPAMIFSNIDQLIKSVKLFRVVFSPLDDILMSFPFPAVQALVVLVELLFLAFMAYELIILVDSVCMIIKSLCSPIIAIGLVLTTRKE</sequence>
<evidence type="ECO:0000313" key="4">
    <source>
        <dbReference type="Proteomes" id="UP000790833"/>
    </source>
</evidence>
<reference evidence="3" key="1">
    <citation type="submission" date="2021-03" db="EMBL/GenBank/DDBJ databases">
        <authorList>
            <person name="Palmer J.M."/>
        </authorList>
    </citation>
    <scope>NUCLEOTIDE SEQUENCE</scope>
    <source>
        <strain evidence="3">ARV_011</strain>
    </source>
</reference>
<accession>A0A9P7VB00</accession>
<protein>
    <submittedName>
        <fullName evidence="3">Uncharacterized protein</fullName>
    </submittedName>
</protein>
<feature type="compositionally biased region" description="Polar residues" evidence="1">
    <location>
        <begin position="113"/>
        <end position="125"/>
    </location>
</feature>
<dbReference type="Proteomes" id="UP000790833">
    <property type="component" value="Unassembled WGS sequence"/>
</dbReference>